<sequence length="264" mass="28612">MPIASSSVQPSPPDSSLFTRLRPVQADRLRDPKQQQPVGGGESGGGGRGGLLPFPVCLDPRQPEEGAESRGAGLNSRPLPRSAASSSSSPQHPLLQVTPAFSSPSSFYQSFSSISPSSTSPSPPRAPSFLHPAFLEPPRTRSRSAYRSGFMMNQQHQQLHAMPGAAHFPHHQLQTPQQPPPPFLFPTALHGPNMDRNDNRPPEGARQPHSPSALGARRRGNSPNNSSHIQHQHMRSPAGNMGPSFQCQPVHQDHICYNDNEKLQ</sequence>
<accession>A0A974E0C8</accession>
<feature type="compositionally biased region" description="Gly residues" evidence="1">
    <location>
        <begin position="38"/>
        <end position="50"/>
    </location>
</feature>
<name>A0A974E0C8_XENLA</name>
<feature type="compositionally biased region" description="Basic and acidic residues" evidence="1">
    <location>
        <begin position="193"/>
        <end position="203"/>
    </location>
</feature>
<protein>
    <submittedName>
        <fullName evidence="2">Uncharacterized protein</fullName>
    </submittedName>
</protein>
<dbReference type="AlphaFoldDB" id="A0A974E0C8"/>
<evidence type="ECO:0000256" key="1">
    <source>
        <dbReference type="SAM" id="MobiDB-lite"/>
    </source>
</evidence>
<evidence type="ECO:0000313" key="2">
    <source>
        <dbReference type="EMBL" id="OCU00766.1"/>
    </source>
</evidence>
<organism evidence="2 3">
    <name type="scientific">Xenopus laevis</name>
    <name type="common">African clawed frog</name>
    <dbReference type="NCBI Taxonomy" id="8355"/>
    <lineage>
        <taxon>Eukaryota</taxon>
        <taxon>Metazoa</taxon>
        <taxon>Chordata</taxon>
        <taxon>Craniata</taxon>
        <taxon>Vertebrata</taxon>
        <taxon>Euteleostomi</taxon>
        <taxon>Amphibia</taxon>
        <taxon>Batrachia</taxon>
        <taxon>Anura</taxon>
        <taxon>Pipoidea</taxon>
        <taxon>Pipidae</taxon>
        <taxon>Xenopodinae</taxon>
        <taxon>Xenopus</taxon>
        <taxon>Xenopus</taxon>
    </lineage>
</organism>
<feature type="region of interest" description="Disordered" evidence="1">
    <location>
        <begin position="1"/>
        <end position="139"/>
    </location>
</feature>
<feature type="region of interest" description="Disordered" evidence="1">
    <location>
        <begin position="169"/>
        <end position="246"/>
    </location>
</feature>
<reference evidence="3" key="1">
    <citation type="journal article" date="2016" name="Nature">
        <title>Genome evolution in the allotetraploid frog Xenopus laevis.</title>
        <authorList>
            <person name="Session A.M."/>
            <person name="Uno Y."/>
            <person name="Kwon T."/>
            <person name="Chapman J.A."/>
            <person name="Toyoda A."/>
            <person name="Takahashi S."/>
            <person name="Fukui A."/>
            <person name="Hikosaka A."/>
            <person name="Suzuki A."/>
            <person name="Kondo M."/>
            <person name="van Heeringen S.J."/>
            <person name="Quigley I."/>
            <person name="Heinz S."/>
            <person name="Ogino H."/>
            <person name="Ochi H."/>
            <person name="Hellsten U."/>
            <person name="Lyons J.B."/>
            <person name="Simakov O."/>
            <person name="Putnam N."/>
            <person name="Stites J."/>
            <person name="Kuroki Y."/>
            <person name="Tanaka T."/>
            <person name="Michiue T."/>
            <person name="Watanabe M."/>
            <person name="Bogdanovic O."/>
            <person name="Lister R."/>
            <person name="Georgiou G."/>
            <person name="Paranjpe S.S."/>
            <person name="van Kruijsbergen I."/>
            <person name="Shu S."/>
            <person name="Carlson J."/>
            <person name="Kinoshita T."/>
            <person name="Ohta Y."/>
            <person name="Mawaribuchi S."/>
            <person name="Jenkins J."/>
            <person name="Grimwood J."/>
            <person name="Schmutz J."/>
            <person name="Mitros T."/>
            <person name="Mozaffari S.V."/>
            <person name="Suzuki Y."/>
            <person name="Haramoto Y."/>
            <person name="Yamamoto T.S."/>
            <person name="Takagi C."/>
            <person name="Heald R."/>
            <person name="Miller K."/>
            <person name="Haudenschild C."/>
            <person name="Kitzman J."/>
            <person name="Nakayama T."/>
            <person name="Izutsu Y."/>
            <person name="Robert J."/>
            <person name="Fortriede J."/>
            <person name="Burns K."/>
            <person name="Lotay V."/>
            <person name="Karimi K."/>
            <person name="Yasuoka Y."/>
            <person name="Dichmann D.S."/>
            <person name="Flajnik M.F."/>
            <person name="Houston D.W."/>
            <person name="Shendure J."/>
            <person name="DuPasquier L."/>
            <person name="Vize P.D."/>
            <person name="Zorn A.M."/>
            <person name="Ito M."/>
            <person name="Marcotte E.M."/>
            <person name="Wallingford J.B."/>
            <person name="Ito Y."/>
            <person name="Asashima M."/>
            <person name="Ueno N."/>
            <person name="Matsuda Y."/>
            <person name="Veenstra G.J."/>
            <person name="Fujiyama A."/>
            <person name="Harland R.M."/>
            <person name="Taira M."/>
            <person name="Rokhsar D.S."/>
        </authorList>
    </citation>
    <scope>NUCLEOTIDE SEQUENCE [LARGE SCALE GENOMIC DNA]</scope>
    <source>
        <strain evidence="3">J</strain>
    </source>
</reference>
<dbReference type="Proteomes" id="UP000694892">
    <property type="component" value="Chromosome 1L"/>
</dbReference>
<gene>
    <name evidence="2" type="ORF">XELAEV_18006545mg</name>
</gene>
<proteinExistence type="predicted"/>
<feature type="compositionally biased region" description="Low complexity" evidence="1">
    <location>
        <begin position="76"/>
        <end position="120"/>
    </location>
</feature>
<evidence type="ECO:0000313" key="3">
    <source>
        <dbReference type="Proteomes" id="UP000694892"/>
    </source>
</evidence>
<dbReference type="EMBL" id="CM004466">
    <property type="protein sequence ID" value="OCU00766.1"/>
    <property type="molecule type" value="Genomic_DNA"/>
</dbReference>